<dbReference type="RefSeq" id="WP_209052907.1">
    <property type="nucleotide sequence ID" value="NZ_CP072425.1"/>
</dbReference>
<reference evidence="2 3" key="1">
    <citation type="submission" date="2021-03" db="EMBL/GenBank/DDBJ databases">
        <title>Complete Genome of Pseudoalteromonas viridis Strain BBR56, a new biocontrol bacterial candidate.</title>
        <authorList>
            <person name="Handayani D.P."/>
            <person name="Isnansetyo A."/>
            <person name="Istiqomah I."/>
            <person name="Jumina J."/>
        </authorList>
    </citation>
    <scope>NUCLEOTIDE SEQUENCE [LARGE SCALE GENOMIC DNA]</scope>
    <source>
        <strain evidence="2 3">BBR56</strain>
    </source>
</reference>
<sequence>MKKLILGALFASSLCSNVTMAASGQTTPYSNAEIAQAAKQANIHLSTYKQAISKYEAWLDDIDTQTHQLKGDSNEIKPFNQLEAIRAFANGAKFTPQLQMELITQYNDNQSKLATYLGLRVDELMPFVKSHADLYMKTQISN</sequence>
<dbReference type="EMBL" id="CP072425">
    <property type="protein sequence ID" value="QTL36316.1"/>
    <property type="molecule type" value="Genomic_DNA"/>
</dbReference>
<feature type="chain" id="PRO_5046051974" evidence="1">
    <location>
        <begin position="22"/>
        <end position="142"/>
    </location>
</feature>
<organism evidence="2 3">
    <name type="scientific">Pseudoalteromonas viridis</name>
    <dbReference type="NCBI Taxonomy" id="339617"/>
    <lineage>
        <taxon>Bacteria</taxon>
        <taxon>Pseudomonadati</taxon>
        <taxon>Pseudomonadota</taxon>
        <taxon>Gammaproteobacteria</taxon>
        <taxon>Alteromonadales</taxon>
        <taxon>Pseudoalteromonadaceae</taxon>
        <taxon>Pseudoalteromonas</taxon>
    </lineage>
</organism>
<evidence type="ECO:0000313" key="3">
    <source>
        <dbReference type="Proteomes" id="UP000665025"/>
    </source>
</evidence>
<proteinExistence type="predicted"/>
<dbReference type="Proteomes" id="UP000665025">
    <property type="component" value="Chromosome 1"/>
</dbReference>
<protein>
    <submittedName>
        <fullName evidence="2">Uncharacterized protein</fullName>
    </submittedName>
</protein>
<evidence type="ECO:0000313" key="2">
    <source>
        <dbReference type="EMBL" id="QTL36316.1"/>
    </source>
</evidence>
<accession>A0ABX7V971</accession>
<evidence type="ECO:0000256" key="1">
    <source>
        <dbReference type="SAM" id="SignalP"/>
    </source>
</evidence>
<name>A0ABX7V971_9GAMM</name>
<keyword evidence="3" id="KW-1185">Reference proteome</keyword>
<keyword evidence="1" id="KW-0732">Signal</keyword>
<feature type="signal peptide" evidence="1">
    <location>
        <begin position="1"/>
        <end position="21"/>
    </location>
</feature>
<gene>
    <name evidence="2" type="ORF">J5X90_04495</name>
</gene>